<name>A0A383DK01_9ZZZZ</name>
<reference evidence="1" key="1">
    <citation type="submission" date="2018-05" db="EMBL/GenBank/DDBJ databases">
        <authorList>
            <person name="Lanie J.A."/>
            <person name="Ng W.-L."/>
            <person name="Kazmierczak K.M."/>
            <person name="Andrzejewski T.M."/>
            <person name="Davidsen T.M."/>
            <person name="Wayne K.J."/>
            <person name="Tettelin H."/>
            <person name="Glass J.I."/>
            <person name="Rusch D."/>
            <person name="Podicherti R."/>
            <person name="Tsui H.-C.T."/>
            <person name="Winkler M.E."/>
        </authorList>
    </citation>
    <scope>NUCLEOTIDE SEQUENCE</scope>
</reference>
<gene>
    <name evidence="1" type="ORF">METZ01_LOCUS497513</name>
</gene>
<evidence type="ECO:0008006" key="2">
    <source>
        <dbReference type="Google" id="ProtNLM"/>
    </source>
</evidence>
<proteinExistence type="predicted"/>
<dbReference type="EMBL" id="UINC01217871">
    <property type="protein sequence ID" value="SVE44659.1"/>
    <property type="molecule type" value="Genomic_DNA"/>
</dbReference>
<feature type="non-terminal residue" evidence="1">
    <location>
        <position position="1"/>
    </location>
</feature>
<protein>
    <recommendedName>
        <fullName evidence="2">VOC domain-containing protein</fullName>
    </recommendedName>
</protein>
<dbReference type="Gene3D" id="3.10.180.10">
    <property type="entry name" value="2,3-Dihydroxybiphenyl 1,2-Dioxygenase, domain 1"/>
    <property type="match status" value="1"/>
</dbReference>
<sequence length="55" mass="6116">EVPSIANALDECKQHGFRKISEAVPATVFENRKIVWVFSPIFGLVELLETKEATG</sequence>
<dbReference type="InterPro" id="IPR029068">
    <property type="entry name" value="Glyas_Bleomycin-R_OHBP_Dase"/>
</dbReference>
<dbReference type="AlphaFoldDB" id="A0A383DK01"/>
<accession>A0A383DK01</accession>
<organism evidence="1">
    <name type="scientific">marine metagenome</name>
    <dbReference type="NCBI Taxonomy" id="408172"/>
    <lineage>
        <taxon>unclassified sequences</taxon>
        <taxon>metagenomes</taxon>
        <taxon>ecological metagenomes</taxon>
    </lineage>
</organism>
<evidence type="ECO:0000313" key="1">
    <source>
        <dbReference type="EMBL" id="SVE44659.1"/>
    </source>
</evidence>